<name>A0ACA9R997_9GLOM</name>
<keyword evidence="2" id="KW-1185">Reference proteome</keyword>
<gene>
    <name evidence="1" type="ORF">RPERSI_LOCUS17797</name>
</gene>
<organism evidence="1 2">
    <name type="scientific">Racocetra persica</name>
    <dbReference type="NCBI Taxonomy" id="160502"/>
    <lineage>
        <taxon>Eukaryota</taxon>
        <taxon>Fungi</taxon>
        <taxon>Fungi incertae sedis</taxon>
        <taxon>Mucoromycota</taxon>
        <taxon>Glomeromycotina</taxon>
        <taxon>Glomeromycetes</taxon>
        <taxon>Diversisporales</taxon>
        <taxon>Gigasporaceae</taxon>
        <taxon>Racocetra</taxon>
    </lineage>
</organism>
<accession>A0ACA9R997</accession>
<comment type="caution">
    <text evidence="1">The sequence shown here is derived from an EMBL/GenBank/DDBJ whole genome shotgun (WGS) entry which is preliminary data.</text>
</comment>
<dbReference type="Proteomes" id="UP000789920">
    <property type="component" value="Unassembled WGS sequence"/>
</dbReference>
<dbReference type="EMBL" id="CAJVQC010046086">
    <property type="protein sequence ID" value="CAG8782445.1"/>
    <property type="molecule type" value="Genomic_DNA"/>
</dbReference>
<proteinExistence type="predicted"/>
<feature type="non-terminal residue" evidence="1">
    <location>
        <position position="1"/>
    </location>
</feature>
<reference evidence="1" key="1">
    <citation type="submission" date="2021-06" db="EMBL/GenBank/DDBJ databases">
        <authorList>
            <person name="Kallberg Y."/>
            <person name="Tangrot J."/>
            <person name="Rosling A."/>
        </authorList>
    </citation>
    <scope>NUCLEOTIDE SEQUENCE</scope>
    <source>
        <strain evidence="1">MA461A</strain>
    </source>
</reference>
<sequence>PILIRLKYQIELLDHNLVVAEKHKLILSVCVILDILESKYGHADIIIYLGLMFIRICSDKYDSSTTYSYRKNFDDLMSKEQLCNYITTIDKQSKPVVVLLSDSDLNENS</sequence>
<evidence type="ECO:0000313" key="2">
    <source>
        <dbReference type="Proteomes" id="UP000789920"/>
    </source>
</evidence>
<evidence type="ECO:0000313" key="1">
    <source>
        <dbReference type="EMBL" id="CAG8782445.1"/>
    </source>
</evidence>
<protein>
    <submittedName>
        <fullName evidence="1">17607_t:CDS:1</fullName>
    </submittedName>
</protein>